<proteinExistence type="predicted"/>
<keyword evidence="2 3" id="KW-0175">Coiled coil</keyword>
<gene>
    <name evidence="6" type="ORF">ABW99_15125</name>
</gene>
<dbReference type="GO" id="GO:0030313">
    <property type="term" value="C:cell envelope"/>
    <property type="evidence" value="ECO:0007669"/>
    <property type="project" value="UniProtKB-SubCell"/>
</dbReference>
<dbReference type="PANTHER" id="PTHR32347:SF23">
    <property type="entry name" value="BLL5650 PROTEIN"/>
    <property type="match status" value="1"/>
</dbReference>
<protein>
    <submittedName>
        <fullName evidence="6">Secretion protein HlyD</fullName>
    </submittedName>
</protein>
<dbReference type="Gene3D" id="2.40.30.170">
    <property type="match status" value="1"/>
</dbReference>
<dbReference type="Proteomes" id="UP000036700">
    <property type="component" value="Chromosome"/>
</dbReference>
<evidence type="ECO:0000313" key="7">
    <source>
        <dbReference type="Proteomes" id="UP000036700"/>
    </source>
</evidence>
<accession>A0A0G3EU76</accession>
<evidence type="ECO:0000256" key="3">
    <source>
        <dbReference type="SAM" id="Coils"/>
    </source>
</evidence>
<feature type="chain" id="PRO_5006798149" evidence="4">
    <location>
        <begin position="24"/>
        <end position="323"/>
    </location>
</feature>
<evidence type="ECO:0000256" key="1">
    <source>
        <dbReference type="ARBA" id="ARBA00004196"/>
    </source>
</evidence>
<dbReference type="InterPro" id="IPR059052">
    <property type="entry name" value="HH_YbhG-like"/>
</dbReference>
<evidence type="ECO:0000256" key="2">
    <source>
        <dbReference type="ARBA" id="ARBA00023054"/>
    </source>
</evidence>
<feature type="domain" description="YbhG-like alpha-helical hairpin" evidence="5">
    <location>
        <begin position="82"/>
        <end position="200"/>
    </location>
</feature>
<dbReference type="PROSITE" id="PS51257">
    <property type="entry name" value="PROKAR_LIPOPROTEIN"/>
    <property type="match status" value="1"/>
</dbReference>
<dbReference type="PANTHER" id="PTHR32347">
    <property type="entry name" value="EFFLUX SYSTEM COMPONENT YKNX-RELATED"/>
    <property type="match status" value="1"/>
</dbReference>
<dbReference type="EMBL" id="CP011568">
    <property type="protein sequence ID" value="AKJ70613.2"/>
    <property type="molecule type" value="Genomic_DNA"/>
</dbReference>
<keyword evidence="4" id="KW-0732">Signal</keyword>
<evidence type="ECO:0000259" key="5">
    <source>
        <dbReference type="Pfam" id="PF25881"/>
    </source>
</evidence>
<dbReference type="KEGG" id="ptx:ABW99_15125"/>
<name>A0A0G3EU76_9BURK</name>
<comment type="subcellular location">
    <subcellularLocation>
        <location evidence="1">Cell envelope</location>
    </subcellularLocation>
</comment>
<keyword evidence="7" id="KW-1185">Reference proteome</keyword>
<evidence type="ECO:0000313" key="6">
    <source>
        <dbReference type="EMBL" id="AKJ70613.2"/>
    </source>
</evidence>
<evidence type="ECO:0000256" key="4">
    <source>
        <dbReference type="SAM" id="SignalP"/>
    </source>
</evidence>
<dbReference type="Pfam" id="PF25881">
    <property type="entry name" value="HH_YBHG"/>
    <property type="match status" value="1"/>
</dbReference>
<feature type="coiled-coil region" evidence="3">
    <location>
        <begin position="74"/>
        <end position="127"/>
    </location>
</feature>
<organism evidence="6 7">
    <name type="scientific">Pandoraea thiooxydans</name>
    <dbReference type="NCBI Taxonomy" id="445709"/>
    <lineage>
        <taxon>Bacteria</taxon>
        <taxon>Pseudomonadati</taxon>
        <taxon>Pseudomonadota</taxon>
        <taxon>Betaproteobacteria</taxon>
        <taxon>Burkholderiales</taxon>
        <taxon>Burkholderiaceae</taxon>
        <taxon>Pandoraea</taxon>
    </lineage>
</organism>
<dbReference type="STRING" id="445709.ABW99_15125"/>
<reference evidence="7" key="1">
    <citation type="submission" date="2015-06" db="EMBL/GenBank/DDBJ databases">
        <authorList>
            <person name="Lim Y.L."/>
            <person name="Ee R."/>
            <person name="Yong D."/>
            <person name="How K.Y."/>
            <person name="Yin W.F."/>
            <person name="Chan K.G."/>
        </authorList>
    </citation>
    <scope>NUCLEOTIDE SEQUENCE [LARGE SCALE GENOMIC DNA]</scope>
    <source>
        <strain evidence="7">DSM 25325</strain>
    </source>
</reference>
<sequence length="323" mass="34844">MNLSRLARSLAHSLALLPALWLAGCGKPTPPTYQGYAEGEFVYVASPLAGRLDHLWVRRGQTIGNHTPLFALEAADELAAQQQAQQQLQASEAQLADLRLGKRPAELAVVRAQLAQARANARQADLQYRRDAGQFKLGGISQAQLEASRAVQLADDAKVRELSSQLAVARLPARADQIRAQTAQVAAARAALAQATWKLDQKTVGTTQAGLVFDTLYRVGEWVPAGSPVVSLLPPGNIKIRFFVPESVVGALRIGRAIAVHCDGCGAAIPARLTYISTEAEYTPPVIYSNETRAKLVFMVEARPDKTDAPRLHPGQPLEVTLR</sequence>
<feature type="signal peptide" evidence="4">
    <location>
        <begin position="1"/>
        <end position="23"/>
    </location>
</feature>
<dbReference type="AlphaFoldDB" id="A0A0G3EU76"/>
<dbReference type="InterPro" id="IPR050465">
    <property type="entry name" value="UPF0194_transport"/>
</dbReference>